<evidence type="ECO:0000256" key="1">
    <source>
        <dbReference type="ARBA" id="ARBA00001946"/>
    </source>
</evidence>
<dbReference type="Proteomes" id="UP000317839">
    <property type="component" value="Unassembled WGS sequence"/>
</dbReference>
<gene>
    <name evidence="6" type="ORF">FLL45_19255</name>
</gene>
<dbReference type="NCBIfam" id="TIGR00254">
    <property type="entry name" value="GGDEF"/>
    <property type="match status" value="1"/>
</dbReference>
<evidence type="ECO:0000259" key="5">
    <source>
        <dbReference type="PROSITE" id="PS50887"/>
    </source>
</evidence>
<evidence type="ECO:0000256" key="2">
    <source>
        <dbReference type="ARBA" id="ARBA00012528"/>
    </source>
</evidence>
<dbReference type="Gene3D" id="2.60.40.10">
    <property type="entry name" value="Immunoglobulins"/>
    <property type="match status" value="1"/>
</dbReference>
<dbReference type="PANTHER" id="PTHR45138:SF9">
    <property type="entry name" value="DIGUANYLATE CYCLASE DGCM-RELATED"/>
    <property type="match status" value="1"/>
</dbReference>
<dbReference type="InterPro" id="IPR015943">
    <property type="entry name" value="WD40/YVTN_repeat-like_dom_sf"/>
</dbReference>
<feature type="transmembrane region" description="Helical" evidence="4">
    <location>
        <begin position="12"/>
        <end position="32"/>
    </location>
</feature>
<accession>A0A545T552</accession>
<name>A0A545T552_9GAMM</name>
<dbReference type="InterPro" id="IPR000160">
    <property type="entry name" value="GGDEF_dom"/>
</dbReference>
<dbReference type="EMBL" id="VIKR01000005">
    <property type="protein sequence ID" value="TQV72354.1"/>
    <property type="molecule type" value="Genomic_DNA"/>
</dbReference>
<dbReference type="InterPro" id="IPR043128">
    <property type="entry name" value="Rev_trsase/Diguanyl_cyclase"/>
</dbReference>
<dbReference type="FunFam" id="2.60.40.10:FF:000791">
    <property type="entry name" value="Two-component system sensor histidine kinase/response regulator"/>
    <property type="match status" value="1"/>
</dbReference>
<dbReference type="OrthoDB" id="176203at2"/>
<dbReference type="InterPro" id="IPR050469">
    <property type="entry name" value="Diguanylate_Cyclase"/>
</dbReference>
<dbReference type="RefSeq" id="WP_142943684.1">
    <property type="nucleotide sequence ID" value="NZ_VIKR01000005.1"/>
</dbReference>
<dbReference type="SUPFAM" id="SSF63829">
    <property type="entry name" value="Calcium-dependent phosphotriesterase"/>
    <property type="match status" value="2"/>
</dbReference>
<dbReference type="CDD" id="cd00146">
    <property type="entry name" value="PKD"/>
    <property type="match status" value="1"/>
</dbReference>
<protein>
    <recommendedName>
        <fullName evidence="2">diguanylate cyclase</fullName>
        <ecNumber evidence="2">2.7.7.65</ecNumber>
    </recommendedName>
</protein>
<comment type="catalytic activity">
    <reaction evidence="3">
        <text>2 GTP = 3',3'-c-di-GMP + 2 diphosphate</text>
        <dbReference type="Rhea" id="RHEA:24898"/>
        <dbReference type="ChEBI" id="CHEBI:33019"/>
        <dbReference type="ChEBI" id="CHEBI:37565"/>
        <dbReference type="ChEBI" id="CHEBI:58805"/>
        <dbReference type="EC" id="2.7.7.65"/>
    </reaction>
</comment>
<dbReference type="InterPro" id="IPR011123">
    <property type="entry name" value="Y_Y_Y"/>
</dbReference>
<keyword evidence="4" id="KW-1133">Transmembrane helix</keyword>
<dbReference type="PROSITE" id="PS50887">
    <property type="entry name" value="GGDEF"/>
    <property type="match status" value="1"/>
</dbReference>
<dbReference type="SMART" id="SM00267">
    <property type="entry name" value="GGDEF"/>
    <property type="match status" value="1"/>
</dbReference>
<dbReference type="InterPro" id="IPR029787">
    <property type="entry name" value="Nucleotide_cyclase"/>
</dbReference>
<comment type="caution">
    <text evidence="6">The sequence shown here is derived from an EMBL/GenBank/DDBJ whole genome shotgun (WGS) entry which is preliminary data.</text>
</comment>
<sequence>MRNKLRKYALDNYLSMLMALAFSVYSIGLQAATNLQLKPNIPTYFRHVSVQQGLSQVTVADILQDKSGFMWFATQNGINRFDGYEFIQYKRDKLFEGVGPIGDYAYKLALDDETSDIWVATSGGLSRYLYQQDRFKHYDLIGADGERRYIVTTVVFDRSGQMWVGTRHGLFRYQKSSDSFSPIKLDISASAWVLDIALDKSGELLVATTEGLFGIDISDPTRVNYALIGEQVNDIELLDSGDFWFATTGKGVYRKKDGDTLNASLFPIKSLSEALIKSGVNSIKQIKNQDIWISANAGLTIVHSDQNGRVTGIDLTNKSNEGSLLSAAHMTRTYESQAGLIWQGTWTSGFSVYDPESQQIGSYAAVPGGWIRGLARDNQDNVWFGAPNGIWKRHKDGTRVGPWLFPFQTRKNQAAKQRYIRTLAFDNNKKQLWAGTTSGLYRLIPSSSVLEKTNVLVDTNIFVLDLDHQGDLWIGTFNQGLYWLDGDSLEVKGHWAVATVTHIFMSEDTVYAGTIEGLILIDKRSRALVNLNDENRPIEQRSPRVVTWISKANNGDFLLGTQGSGIYRMRVDMTALTFEALYPNSHLATLSIGGIQEDESGNLWASTTEGLAKIETSQQTISYYNKRNGAFSEGYYINHSLQLSDGEIIFAGPKGMSSLFPDHINLSSFRPVVAATKLLVLNKPISVSSQNKRGMPLTKPIHISDTITLGPKDNVFSIEFSALDYSAPENNLYQFKLEGFDGDWIDSDANHRVATYTNLDPGNYQLNIKGSNKDGIWSDKVKTLEIIVLPPWYWNTWTKILWALLTIGLFSAFYRWRIWSLKAHSQELSMLVKQRTLELEAINAKLMELSTRDELSQLKNRRGFSLLAESELQKFKRTEKPFSILMVDIDHFKDVNDEYGHAAGDKVLVGTAEKMKGLIRKQDHIARWGGEEFIILAVETPLDAAVILAQKIRKNIKDNVIAIKSGQIKVTVTIGVSEIQPHQSLEQCINRADKHLYRGKESGRNRVCY</sequence>
<evidence type="ECO:0000256" key="4">
    <source>
        <dbReference type="SAM" id="Phobius"/>
    </source>
</evidence>
<evidence type="ECO:0000256" key="3">
    <source>
        <dbReference type="ARBA" id="ARBA00034247"/>
    </source>
</evidence>
<dbReference type="FunFam" id="3.30.70.270:FF:000001">
    <property type="entry name" value="Diguanylate cyclase domain protein"/>
    <property type="match status" value="1"/>
</dbReference>
<keyword evidence="4" id="KW-0812">Transmembrane</keyword>
<dbReference type="InterPro" id="IPR013783">
    <property type="entry name" value="Ig-like_fold"/>
</dbReference>
<evidence type="ECO:0000313" key="6">
    <source>
        <dbReference type="EMBL" id="TQV72354.1"/>
    </source>
</evidence>
<dbReference type="AlphaFoldDB" id="A0A545T552"/>
<dbReference type="Pfam" id="PF07495">
    <property type="entry name" value="Y_Y_Y"/>
    <property type="match status" value="1"/>
</dbReference>
<feature type="domain" description="GGDEF" evidence="5">
    <location>
        <begin position="880"/>
        <end position="1009"/>
    </location>
</feature>
<dbReference type="GO" id="GO:0052621">
    <property type="term" value="F:diguanylate cyclase activity"/>
    <property type="evidence" value="ECO:0007669"/>
    <property type="project" value="UniProtKB-EC"/>
</dbReference>
<comment type="cofactor">
    <cofactor evidence="1">
        <name>Mg(2+)</name>
        <dbReference type="ChEBI" id="CHEBI:18420"/>
    </cofactor>
</comment>
<keyword evidence="7" id="KW-1185">Reference proteome</keyword>
<dbReference type="PANTHER" id="PTHR45138">
    <property type="entry name" value="REGULATORY COMPONENTS OF SENSORY TRANSDUCTION SYSTEM"/>
    <property type="match status" value="1"/>
</dbReference>
<dbReference type="EC" id="2.7.7.65" evidence="2"/>
<keyword evidence="4" id="KW-0472">Membrane</keyword>
<dbReference type="SUPFAM" id="SSF55073">
    <property type="entry name" value="Nucleotide cyclase"/>
    <property type="match status" value="1"/>
</dbReference>
<dbReference type="CDD" id="cd01949">
    <property type="entry name" value="GGDEF"/>
    <property type="match status" value="1"/>
</dbReference>
<dbReference type="Gene3D" id="2.130.10.10">
    <property type="entry name" value="YVTN repeat-like/Quinoprotein amine dehydrogenase"/>
    <property type="match status" value="2"/>
</dbReference>
<reference evidence="6 7" key="1">
    <citation type="submission" date="2019-06" db="EMBL/GenBank/DDBJ databases">
        <title>Draft genome of Aliikangiella marina GYP-15.</title>
        <authorList>
            <person name="Wang G."/>
        </authorList>
    </citation>
    <scope>NUCLEOTIDE SEQUENCE [LARGE SCALE GENOMIC DNA]</scope>
    <source>
        <strain evidence="6 7">GYP-15</strain>
    </source>
</reference>
<dbReference type="Gene3D" id="3.30.70.270">
    <property type="match status" value="1"/>
</dbReference>
<dbReference type="Pfam" id="PF00990">
    <property type="entry name" value="GGDEF"/>
    <property type="match status" value="1"/>
</dbReference>
<proteinExistence type="predicted"/>
<evidence type="ECO:0000313" key="7">
    <source>
        <dbReference type="Proteomes" id="UP000317839"/>
    </source>
</evidence>
<organism evidence="6 7">
    <name type="scientific">Aliikangiella marina</name>
    <dbReference type="NCBI Taxonomy" id="1712262"/>
    <lineage>
        <taxon>Bacteria</taxon>
        <taxon>Pseudomonadati</taxon>
        <taxon>Pseudomonadota</taxon>
        <taxon>Gammaproteobacteria</taxon>
        <taxon>Oceanospirillales</taxon>
        <taxon>Pleioneaceae</taxon>
        <taxon>Aliikangiella</taxon>
    </lineage>
</organism>